<dbReference type="Gramene" id="PNW82059">
    <property type="protein sequence ID" value="PNW82059"/>
    <property type="gene ID" value="CHLRE_06g272000v5"/>
</dbReference>
<dbReference type="GO" id="GO:0016020">
    <property type="term" value="C:membrane"/>
    <property type="evidence" value="ECO:0000318"/>
    <property type="project" value="GO_Central"/>
</dbReference>
<dbReference type="OrthoDB" id="2016540at2759"/>
<dbReference type="AlphaFoldDB" id="A0A2K3DNE8"/>
<dbReference type="KEGG" id="cre:CHLRE_06g272000v5"/>
<proteinExistence type="predicted"/>
<dbReference type="GO" id="GO:0012505">
    <property type="term" value="C:endomembrane system"/>
    <property type="evidence" value="ECO:0000318"/>
    <property type="project" value="GO_Central"/>
</dbReference>
<dbReference type="GO" id="GO:0005783">
    <property type="term" value="C:endoplasmic reticulum"/>
    <property type="evidence" value="ECO:0000318"/>
    <property type="project" value="GO_Central"/>
</dbReference>
<evidence type="ECO:0000256" key="1">
    <source>
        <dbReference type="SAM" id="Phobius"/>
    </source>
</evidence>
<organism evidence="2 3">
    <name type="scientific">Chlamydomonas reinhardtii</name>
    <name type="common">Chlamydomonas smithii</name>
    <dbReference type="NCBI Taxonomy" id="3055"/>
    <lineage>
        <taxon>Eukaryota</taxon>
        <taxon>Viridiplantae</taxon>
        <taxon>Chlorophyta</taxon>
        <taxon>core chlorophytes</taxon>
        <taxon>Chlorophyceae</taxon>
        <taxon>CS clade</taxon>
        <taxon>Chlamydomonadales</taxon>
        <taxon>Chlamydomonadaceae</taxon>
        <taxon>Chlamydomonas</taxon>
    </lineage>
</organism>
<gene>
    <name evidence="2" type="ORF">CHLRE_06g272000v5</name>
</gene>
<feature type="transmembrane region" description="Helical" evidence="1">
    <location>
        <begin position="93"/>
        <end position="119"/>
    </location>
</feature>
<evidence type="ECO:0008006" key="4">
    <source>
        <dbReference type="Google" id="ProtNLM"/>
    </source>
</evidence>
<dbReference type="ExpressionAtlas" id="A0A2K3DNE8">
    <property type="expression patterns" value="baseline and differential"/>
</dbReference>
<dbReference type="STRING" id="3055.A0A2K3DNE8"/>
<dbReference type="EMBL" id="CM008967">
    <property type="protein sequence ID" value="PNW82059.1"/>
    <property type="molecule type" value="Genomic_DNA"/>
</dbReference>
<keyword evidence="1" id="KW-1133">Transmembrane helix</keyword>
<dbReference type="InParanoid" id="A0A2K3DNE8"/>
<keyword evidence="1" id="KW-0812">Transmembrane</keyword>
<dbReference type="Proteomes" id="UP000006906">
    <property type="component" value="Chromosome 6"/>
</dbReference>
<dbReference type="FunCoup" id="A0A2K3DNE8">
    <property type="interactions" value="1361"/>
</dbReference>
<feature type="transmembrane region" description="Helical" evidence="1">
    <location>
        <begin position="52"/>
        <end position="73"/>
    </location>
</feature>
<accession>A0A2K3DNE8</accession>
<keyword evidence="3" id="KW-1185">Reference proteome</keyword>
<feature type="transmembrane region" description="Helical" evidence="1">
    <location>
        <begin position="399"/>
        <end position="420"/>
    </location>
</feature>
<dbReference type="OMA" id="HIAFFTM"/>
<sequence length="447" mass="50104">MAEVEVEDPSIIELRLRQARALRNVTVFKAPFRTTWYFLRYATSSVYSGAKWLASHPVTLLVILPGLIAYATAKHVGYQEDLIVHIEETVKYAVWWVGLGVLSSIGLGTGMHTGLLFLFPHILKVCLAAETCGHVKFDIRSDIWYSSESLTCGEWPQQEVTYLDLFYKVIVTSVLWGIGTAVGEIPPYWLSYSAAVAGQKNVALAELEEAMRANTAQRHNLIQRAIARMEQWMIGFIRAHGFFGILLLASWPNAAFDLCGLCCGNFMFPFWKFFGATLIGKGFIKTTGQTLFFVSVFRRHSREAILARLERALPARLPGLWGAGDGAAASLSPAHELHAWINKSIAKYQAKVLAKSAAHLAETRWWWRRALDRLQDLAATPGELRRVAVGLIPDTVAEVWSWVMVLLMAAFTVSCVNAFAQAYRTQLDDAEVEAARARLRERERKQQ</sequence>
<evidence type="ECO:0000313" key="3">
    <source>
        <dbReference type="Proteomes" id="UP000006906"/>
    </source>
</evidence>
<dbReference type="RefSeq" id="XP_042923664.1">
    <property type="nucleotide sequence ID" value="XM_043062958.1"/>
</dbReference>
<protein>
    <recommendedName>
        <fullName evidence="4">Vacuole membrane protein</fullName>
    </recommendedName>
</protein>
<name>A0A2K3DNE8_CHLRE</name>
<dbReference type="GeneID" id="5721823"/>
<feature type="transmembrane region" description="Helical" evidence="1">
    <location>
        <begin position="232"/>
        <end position="251"/>
    </location>
</feature>
<keyword evidence="1" id="KW-0472">Membrane</keyword>
<evidence type="ECO:0000313" key="2">
    <source>
        <dbReference type="EMBL" id="PNW82059.1"/>
    </source>
</evidence>
<reference evidence="2 3" key="1">
    <citation type="journal article" date="2007" name="Science">
        <title>The Chlamydomonas genome reveals the evolution of key animal and plant functions.</title>
        <authorList>
            <person name="Merchant S.S."/>
            <person name="Prochnik S.E."/>
            <person name="Vallon O."/>
            <person name="Harris E.H."/>
            <person name="Karpowicz S.J."/>
            <person name="Witman G.B."/>
            <person name="Terry A."/>
            <person name="Salamov A."/>
            <person name="Fritz-Laylin L.K."/>
            <person name="Marechal-Drouard L."/>
            <person name="Marshall W.F."/>
            <person name="Qu L.H."/>
            <person name="Nelson D.R."/>
            <person name="Sanderfoot A.A."/>
            <person name="Spalding M.H."/>
            <person name="Kapitonov V.V."/>
            <person name="Ren Q."/>
            <person name="Ferris P."/>
            <person name="Lindquist E."/>
            <person name="Shapiro H."/>
            <person name="Lucas S.M."/>
            <person name="Grimwood J."/>
            <person name="Schmutz J."/>
            <person name="Cardol P."/>
            <person name="Cerutti H."/>
            <person name="Chanfreau G."/>
            <person name="Chen C.L."/>
            <person name="Cognat V."/>
            <person name="Croft M.T."/>
            <person name="Dent R."/>
            <person name="Dutcher S."/>
            <person name="Fernandez E."/>
            <person name="Fukuzawa H."/>
            <person name="Gonzalez-Ballester D."/>
            <person name="Gonzalez-Halphen D."/>
            <person name="Hallmann A."/>
            <person name="Hanikenne M."/>
            <person name="Hippler M."/>
            <person name="Inwood W."/>
            <person name="Jabbari K."/>
            <person name="Kalanon M."/>
            <person name="Kuras R."/>
            <person name="Lefebvre P.A."/>
            <person name="Lemaire S.D."/>
            <person name="Lobanov A.V."/>
            <person name="Lohr M."/>
            <person name="Manuell A."/>
            <person name="Meier I."/>
            <person name="Mets L."/>
            <person name="Mittag M."/>
            <person name="Mittelmeier T."/>
            <person name="Moroney J.V."/>
            <person name="Moseley J."/>
            <person name="Napoli C."/>
            <person name="Nedelcu A.M."/>
            <person name="Niyogi K."/>
            <person name="Novoselov S.V."/>
            <person name="Paulsen I.T."/>
            <person name="Pazour G."/>
            <person name="Purton S."/>
            <person name="Ral J.P."/>
            <person name="Riano-Pachon D.M."/>
            <person name="Riekhof W."/>
            <person name="Rymarquis L."/>
            <person name="Schroda M."/>
            <person name="Stern D."/>
            <person name="Umen J."/>
            <person name="Willows R."/>
            <person name="Wilson N."/>
            <person name="Zimmer S.L."/>
            <person name="Allmer J."/>
            <person name="Balk J."/>
            <person name="Bisova K."/>
            <person name="Chen C.J."/>
            <person name="Elias M."/>
            <person name="Gendler K."/>
            <person name="Hauser C."/>
            <person name="Lamb M.R."/>
            <person name="Ledford H."/>
            <person name="Long J.C."/>
            <person name="Minagawa J."/>
            <person name="Page M.D."/>
            <person name="Pan J."/>
            <person name="Pootakham W."/>
            <person name="Roje S."/>
            <person name="Rose A."/>
            <person name="Stahlberg E."/>
            <person name="Terauchi A.M."/>
            <person name="Yang P."/>
            <person name="Ball S."/>
            <person name="Bowler C."/>
            <person name="Dieckmann C.L."/>
            <person name="Gladyshev V.N."/>
            <person name="Green P."/>
            <person name="Jorgensen R."/>
            <person name="Mayfield S."/>
            <person name="Mueller-Roeber B."/>
            <person name="Rajamani S."/>
            <person name="Sayre R.T."/>
            <person name="Brokstein P."/>
            <person name="Dubchak I."/>
            <person name="Goodstein D."/>
            <person name="Hornick L."/>
            <person name="Huang Y.W."/>
            <person name="Jhaveri J."/>
            <person name="Luo Y."/>
            <person name="Martinez D."/>
            <person name="Ngau W.C."/>
            <person name="Otillar B."/>
            <person name="Poliakov A."/>
            <person name="Porter A."/>
            <person name="Szajkowski L."/>
            <person name="Werner G."/>
            <person name="Zhou K."/>
            <person name="Grigoriev I.V."/>
            <person name="Rokhsar D.S."/>
            <person name="Grossman A.R."/>
        </authorList>
    </citation>
    <scope>NUCLEOTIDE SEQUENCE [LARGE SCALE GENOMIC DNA]</scope>
    <source>
        <strain evidence="3">CC-503</strain>
    </source>
</reference>